<keyword evidence="2" id="KW-1185">Reference proteome</keyword>
<dbReference type="AlphaFoldDB" id="A0A136JFD5"/>
<evidence type="ECO:0000313" key="1">
    <source>
        <dbReference type="EMBL" id="KXJ95860.1"/>
    </source>
</evidence>
<protein>
    <submittedName>
        <fullName evidence="1">Uncharacterized protein</fullName>
    </submittedName>
</protein>
<reference evidence="2" key="1">
    <citation type="submission" date="2016-02" db="EMBL/GenBank/DDBJ databases">
        <title>Draft genome sequence of Microdochium bolleyi, a fungal endophyte of beachgrass.</title>
        <authorList>
            <consortium name="DOE Joint Genome Institute"/>
            <person name="David A.S."/>
            <person name="May G."/>
            <person name="Haridas S."/>
            <person name="Lim J."/>
            <person name="Wang M."/>
            <person name="Labutti K."/>
            <person name="Lipzen A."/>
            <person name="Barry K."/>
            <person name="Grigoriev I.V."/>
        </authorList>
    </citation>
    <scope>NUCLEOTIDE SEQUENCE [LARGE SCALE GENOMIC DNA]</scope>
    <source>
        <strain evidence="2">J235TASD1</strain>
    </source>
</reference>
<evidence type="ECO:0000313" key="2">
    <source>
        <dbReference type="Proteomes" id="UP000070501"/>
    </source>
</evidence>
<dbReference type="Proteomes" id="UP000070501">
    <property type="component" value="Unassembled WGS sequence"/>
</dbReference>
<gene>
    <name evidence="1" type="ORF">Micbo1qcDRAFT_29327</name>
</gene>
<accession>A0A136JFD5</accession>
<dbReference type="InParanoid" id="A0A136JFD5"/>
<organism evidence="1 2">
    <name type="scientific">Microdochium bolleyi</name>
    <dbReference type="NCBI Taxonomy" id="196109"/>
    <lineage>
        <taxon>Eukaryota</taxon>
        <taxon>Fungi</taxon>
        <taxon>Dikarya</taxon>
        <taxon>Ascomycota</taxon>
        <taxon>Pezizomycotina</taxon>
        <taxon>Sordariomycetes</taxon>
        <taxon>Xylariomycetidae</taxon>
        <taxon>Xylariales</taxon>
        <taxon>Microdochiaceae</taxon>
        <taxon>Microdochium</taxon>
    </lineage>
</organism>
<sequence>MSRHQAHPVVTLALISEGMQGHTRSRGRTCVGRRCAGRVGADDGWYVSCWSLDLIDRGPLLAESSRPPSEPTCQSCLSIRLLVSRGTGRHVALL</sequence>
<dbReference type="EMBL" id="KQ964246">
    <property type="protein sequence ID" value="KXJ95860.1"/>
    <property type="molecule type" value="Genomic_DNA"/>
</dbReference>
<name>A0A136JFD5_9PEZI</name>
<proteinExistence type="predicted"/>